<keyword evidence="2" id="KW-0677">Repeat</keyword>
<dbReference type="Pfam" id="PF00063">
    <property type="entry name" value="Myosin_head"/>
    <property type="match status" value="1"/>
</dbReference>
<dbReference type="SUPFAM" id="SSF52540">
    <property type="entry name" value="P-loop containing nucleoside triphosphate hydrolases"/>
    <property type="match status" value="1"/>
</dbReference>
<evidence type="ECO:0000256" key="9">
    <source>
        <dbReference type="PROSITE-ProRule" id="PRU00782"/>
    </source>
</evidence>
<dbReference type="InterPro" id="IPR000048">
    <property type="entry name" value="IQ_motif_EF-hand-BS"/>
</dbReference>
<name>A0A8B8UKX8_SACPA</name>
<comment type="similarity">
    <text evidence="1 9">Belongs to the TRAFAC class myosin-kinesin ATPase superfamily. Myosin family.</text>
</comment>
<dbReference type="SUPFAM" id="SSF50084">
    <property type="entry name" value="Myosin S1 fragment, N-terminal domain"/>
    <property type="match status" value="1"/>
</dbReference>
<dbReference type="GeneID" id="54628631"/>
<evidence type="ECO:0000256" key="6">
    <source>
        <dbReference type="ARBA" id="ARBA00023123"/>
    </source>
</evidence>
<dbReference type="SMART" id="SM01132">
    <property type="entry name" value="DIL"/>
    <property type="match status" value="1"/>
</dbReference>
<evidence type="ECO:0000256" key="11">
    <source>
        <dbReference type="SAM" id="MobiDB-lite"/>
    </source>
</evidence>
<evidence type="ECO:0000256" key="8">
    <source>
        <dbReference type="ARBA" id="ARBA00023203"/>
    </source>
</evidence>
<dbReference type="FunFam" id="1.10.10.820:FF:000001">
    <property type="entry name" value="Myosin heavy chain"/>
    <property type="match status" value="1"/>
</dbReference>
<dbReference type="Gene3D" id="3.40.850.10">
    <property type="entry name" value="Kinesin motor domain"/>
    <property type="match status" value="1"/>
</dbReference>
<dbReference type="RefSeq" id="XP_033764444.1">
    <property type="nucleotide sequence ID" value="XM_033908553.1"/>
</dbReference>
<evidence type="ECO:0000259" key="12">
    <source>
        <dbReference type="PROSITE" id="PS51126"/>
    </source>
</evidence>
<dbReference type="GO" id="GO:0005737">
    <property type="term" value="C:cytoplasm"/>
    <property type="evidence" value="ECO:0007669"/>
    <property type="project" value="TreeGrafter"/>
</dbReference>
<dbReference type="Gene3D" id="1.20.5.4820">
    <property type="match status" value="1"/>
</dbReference>
<feature type="domain" description="Myosin N-terminal SH3-like" evidence="14">
    <location>
        <begin position="4"/>
        <end position="57"/>
    </location>
</feature>
<reference evidence="15" key="3">
    <citation type="submission" date="2025-07" db="EMBL/GenBank/DDBJ databases">
        <authorList>
            <consortium name="NCBI Genome Project"/>
        </authorList>
    </citation>
    <scope>NUCLEOTIDE SEQUENCE</scope>
    <source>
        <strain evidence="15">CBS432</strain>
    </source>
</reference>
<reference evidence="15" key="4">
    <citation type="submission" date="2025-08" db="UniProtKB">
        <authorList>
            <consortium name="RefSeq"/>
        </authorList>
    </citation>
    <scope>IDENTIFICATION</scope>
    <source>
        <strain evidence="15">CBS432</strain>
    </source>
</reference>
<dbReference type="PANTHER" id="PTHR13140:SF706">
    <property type="entry name" value="DILUTE CLASS UNCONVENTIONAL MYOSIN, ISOFORM C"/>
    <property type="match status" value="1"/>
</dbReference>
<dbReference type="GO" id="GO:0007015">
    <property type="term" value="P:actin filament organization"/>
    <property type="evidence" value="ECO:0007669"/>
    <property type="project" value="TreeGrafter"/>
</dbReference>
<dbReference type="Pfam" id="PF01843">
    <property type="entry name" value="DIL"/>
    <property type="match status" value="1"/>
</dbReference>
<dbReference type="InterPro" id="IPR036961">
    <property type="entry name" value="Kinesin_motor_dom_sf"/>
</dbReference>
<reference evidence="15" key="1">
    <citation type="journal article" date="2017" name="Nat. Genet.">
        <title>Contrasting evolutionary genome dynamics between domesticated and wild yeasts.</title>
        <authorList>
            <person name="Yue J.X."/>
            <person name="Li J."/>
            <person name="Aigrain L."/>
            <person name="Hallin J."/>
            <person name="Persson K."/>
            <person name="Oliver K."/>
            <person name="Bergstrom A."/>
            <person name="Coupland P."/>
            <person name="Warringer J."/>
            <person name="Lagomarsino M.C."/>
            <person name="Fischer G."/>
            <person name="Durbin R."/>
            <person name="Liti G."/>
        </authorList>
    </citation>
    <scope>NUCLEOTIDE SEQUENCE</scope>
    <source>
        <strain evidence="15">CBS432</strain>
    </source>
</reference>
<feature type="binding site" evidence="9">
    <location>
        <begin position="165"/>
        <end position="172"/>
    </location>
    <ligand>
        <name>ATP</name>
        <dbReference type="ChEBI" id="CHEBI:30616"/>
    </ligand>
</feature>
<sequence>MSFEAGTKCWYPHKEQGWIGGEVTKNEFCEGTYHLELKLEDGETVSIETDSLENDGHHPTLPVLRNPPILESTDDLTTLSYLNEPAVLHAIKKRYMDGQIYTYSGIVLIAANPFDKVDHLYSREMIQNYSSKRKDELEPHLFAIAEEAFRFMVHEKANQTVVVSGESGAGKTVSAKYIMRYFASVQESNNGEGEMEMSQIESQILATNPIMEAFGNAKTTRNDNSSRFGKYLQILFDENTTIRGSKIRTYLLEKSRLVYQPQTERNYHIFYQILEGLPKPLKQELHLSSAKDYHYTNQGGQPDIVGVDDAQEYKITTDALSLVGITHETQLGIFKILAGLLHIGNIEMKMTRNDASLSSDEPNLQIACKLLGIDAFNFAKWIVKKQIITRSEKIVTNLNYNQALIARDSVAKFIYSTLFDWLVDNINKTLYDPELDQQDHVFSFIGILDIYGFEHFEKNSFEQFCINYANEKLQQEFNQHVFKLEQEEYVKEEIEWSFIEFSDNQPCIDLIENKLGILSLLDEESRLPSGSDESWTSKLYSAFNKPPSNQVFSKPRFGQTKFIVSHYAVDVAYEVEGFIEKNRDSVSSGHLDVFKATTNQIFKQILDNEEPRTDDALQEQSTEKKITMPPRLSQKKPTLGSMFKKSLGELMAIINSTNVHYIRCIKPNSEKMSWKFDNLMVLSQLRACGVLETIRISCAGFPSRWTFDEFVQRYFVLTDYSQWSKILHNPDLPKETIVNFCQSILDATISDSAKYQIGNTKIFFKAGMLAFLEKVRTNKMNRICIIIQKKIRARYYRLQYLQTMESIKKCQNQIRSLLVRARVDRELKTRAAILLQSNIRAVCKRRYYRAAIRQIMQLQCTCKRKLILDNINRQFILMATISIQSYVRSYGHKTYYRTAKKSSILVQSTMRMQLAKRRYIVLQKEEEERNIKANYGTGLLEEAIEFKNSFIMNLEMLNDSYIRLTQLLQGDFSNISSKERQEYETIVNGYNDKISKLKTLQVEIMNALNEKNALKERKKKQSSLIHSHMQSLTHIKGSKPSRLSDEVRSIKQELAFIENVIAQDFTTTYSANKNDKVKGLGIAGQQVKPKLVNVIRRETGNPDLLELLMDLNCYTLEVTEGYLKKVNATEVNEDNVLGPIHVITTVVSSLVRNGLLIQSSKFVSKVLLTIESIAMNLPKDQTMLGGIFWLSNLSRFPAFAANQKTLYEENGSDEKDKLTLVYLNDLENETLKVFDKIYSTWLVKLMKHASTSMEISGMVLNEKLFKDPGDEKFAKLFTFLNEFDAVMCKFQVGNSMRTKIFNDTLKCLNVMLFNDLITKCPALNWKYGYEVDKNIGQLTGWFEPRIEDARSNLIQMVQGVKILQLKMGSLNEFKLLFDFWYALNPAQIQAILLKYKPANRGEAGVPNEILNYLANLVKRENLSLPGKMEIMLSTEFDSAKNHLHYDTGAIPHNCNTEGLTNVNKIIELSRKK</sequence>
<dbReference type="CDD" id="cd01380">
    <property type="entry name" value="MYSc_Myo5"/>
    <property type="match status" value="1"/>
</dbReference>
<dbReference type="GO" id="GO:0051015">
    <property type="term" value="F:actin filament binding"/>
    <property type="evidence" value="ECO:0007669"/>
    <property type="project" value="TreeGrafter"/>
</dbReference>
<dbReference type="Gene3D" id="1.20.120.720">
    <property type="entry name" value="Myosin VI head, motor domain, U50 subdomain"/>
    <property type="match status" value="1"/>
</dbReference>
<dbReference type="Gene3D" id="1.20.58.530">
    <property type="match status" value="1"/>
</dbReference>
<dbReference type="InterPro" id="IPR004009">
    <property type="entry name" value="SH3_Myosin"/>
</dbReference>
<evidence type="ECO:0000256" key="3">
    <source>
        <dbReference type="ARBA" id="ARBA00022741"/>
    </source>
</evidence>
<dbReference type="PROSITE" id="PS50096">
    <property type="entry name" value="IQ"/>
    <property type="match status" value="2"/>
</dbReference>
<evidence type="ECO:0000313" key="15">
    <source>
        <dbReference type="RefSeq" id="XP_033764444.1"/>
    </source>
</evidence>
<keyword evidence="5 10" id="KW-0175">Coiled coil</keyword>
<feature type="coiled-coil region" evidence="10">
    <location>
        <begin position="997"/>
        <end position="1024"/>
    </location>
</feature>
<dbReference type="OrthoDB" id="6108017at2759"/>
<dbReference type="KEGG" id="spao:SPAR_A00360"/>
<dbReference type="SMART" id="SM00015">
    <property type="entry name" value="IQ"/>
    <property type="match status" value="3"/>
</dbReference>
<feature type="domain" description="Dilute" evidence="12">
    <location>
        <begin position="1164"/>
        <end position="1419"/>
    </location>
</feature>
<organism evidence="15">
    <name type="scientific">Saccharomyces paradoxus</name>
    <name type="common">Yeast</name>
    <name type="synonym">Saccharomyces douglasii</name>
    <dbReference type="NCBI Taxonomy" id="27291"/>
    <lineage>
        <taxon>Eukaryota</taxon>
        <taxon>Fungi</taxon>
        <taxon>Dikarya</taxon>
        <taxon>Ascomycota</taxon>
        <taxon>Saccharomycotina</taxon>
        <taxon>Saccharomycetes</taxon>
        <taxon>Saccharomycetales</taxon>
        <taxon>Saccharomycetaceae</taxon>
        <taxon>Saccharomyces</taxon>
    </lineage>
</organism>
<evidence type="ECO:0000256" key="5">
    <source>
        <dbReference type="ARBA" id="ARBA00023054"/>
    </source>
</evidence>
<dbReference type="GO" id="GO:0005524">
    <property type="term" value="F:ATP binding"/>
    <property type="evidence" value="ECO:0007669"/>
    <property type="project" value="UniProtKB-UniRule"/>
</dbReference>
<evidence type="ECO:0000256" key="4">
    <source>
        <dbReference type="ARBA" id="ARBA00022840"/>
    </source>
</evidence>
<dbReference type="InterPro" id="IPR001609">
    <property type="entry name" value="Myosin_head_motor_dom-like"/>
</dbReference>
<dbReference type="Gene3D" id="1.10.10.820">
    <property type="match status" value="1"/>
</dbReference>
<keyword evidence="8 9" id="KW-0009">Actin-binding</keyword>
<dbReference type="PANTHER" id="PTHR13140">
    <property type="entry name" value="MYOSIN"/>
    <property type="match status" value="1"/>
</dbReference>
<proteinExistence type="inferred from homology"/>
<feature type="region of interest" description="Actin-binding" evidence="9">
    <location>
        <begin position="647"/>
        <end position="669"/>
    </location>
</feature>
<evidence type="ECO:0000256" key="10">
    <source>
        <dbReference type="SAM" id="Coils"/>
    </source>
</evidence>
<evidence type="ECO:0000256" key="7">
    <source>
        <dbReference type="ARBA" id="ARBA00023175"/>
    </source>
</evidence>
<dbReference type="SMART" id="SM00382">
    <property type="entry name" value="AAA"/>
    <property type="match status" value="1"/>
</dbReference>
<dbReference type="GO" id="GO:0016020">
    <property type="term" value="C:membrane"/>
    <property type="evidence" value="ECO:0007669"/>
    <property type="project" value="TreeGrafter"/>
</dbReference>
<dbReference type="PRINTS" id="PR00193">
    <property type="entry name" value="MYOSINHEAVY"/>
</dbReference>
<feature type="compositionally biased region" description="Basic and acidic residues" evidence="11">
    <location>
        <begin position="611"/>
        <end position="626"/>
    </location>
</feature>
<evidence type="ECO:0000256" key="2">
    <source>
        <dbReference type="ARBA" id="ARBA00022737"/>
    </source>
</evidence>
<dbReference type="InterPro" id="IPR002710">
    <property type="entry name" value="Dilute_dom"/>
</dbReference>
<keyword evidence="4 9" id="KW-0067">ATP-binding</keyword>
<feature type="region of interest" description="Disordered" evidence="11">
    <location>
        <begin position="611"/>
        <end position="635"/>
    </location>
</feature>
<dbReference type="PROSITE" id="PS51456">
    <property type="entry name" value="MYOSIN_MOTOR"/>
    <property type="match status" value="1"/>
</dbReference>
<evidence type="ECO:0000259" key="13">
    <source>
        <dbReference type="PROSITE" id="PS51456"/>
    </source>
</evidence>
<dbReference type="PROSITE" id="PS51126">
    <property type="entry name" value="DILUTE"/>
    <property type="match status" value="1"/>
</dbReference>
<reference evidence="15" key="2">
    <citation type="submission" date="2020-01" db="EMBL/GenBank/DDBJ databases">
        <title>Population-level Yeast Reference Genomes.</title>
        <authorList>
            <person name="Yue J.-X."/>
        </authorList>
    </citation>
    <scope>NUCLEOTIDE SEQUENCE</scope>
    <source>
        <strain evidence="15">CBS432</strain>
    </source>
</reference>
<evidence type="ECO:0000259" key="14">
    <source>
        <dbReference type="PROSITE" id="PS51844"/>
    </source>
</evidence>
<dbReference type="VEuPathDB" id="FungiDB:SPAR_A00360"/>
<dbReference type="GO" id="GO:0000146">
    <property type="term" value="F:microfilament motor activity"/>
    <property type="evidence" value="ECO:0007669"/>
    <property type="project" value="TreeGrafter"/>
</dbReference>
<evidence type="ECO:0000256" key="1">
    <source>
        <dbReference type="ARBA" id="ARBA00008314"/>
    </source>
</evidence>
<dbReference type="InterPro" id="IPR036103">
    <property type="entry name" value="MYSc_Myo5"/>
</dbReference>
<dbReference type="InterPro" id="IPR027417">
    <property type="entry name" value="P-loop_NTPase"/>
</dbReference>
<gene>
    <name evidence="15" type="primary">MYO4</name>
    <name evidence="15" type="ORF">SPAR_A00360</name>
</gene>
<dbReference type="PROSITE" id="PS51844">
    <property type="entry name" value="SH3_LIKE"/>
    <property type="match status" value="1"/>
</dbReference>
<dbReference type="SMART" id="SM00242">
    <property type="entry name" value="MYSc"/>
    <property type="match status" value="1"/>
</dbReference>
<protein>
    <submittedName>
        <fullName evidence="15">Myosin 4</fullName>
    </submittedName>
</protein>
<keyword evidence="7 9" id="KW-0505">Motor protein</keyword>
<dbReference type="GO" id="GO:0016459">
    <property type="term" value="C:myosin complex"/>
    <property type="evidence" value="ECO:0007669"/>
    <property type="project" value="UniProtKB-KW"/>
</dbReference>
<accession>A0A8B8UKX8</accession>
<feature type="domain" description="Myosin motor" evidence="13">
    <location>
        <begin position="71"/>
        <end position="777"/>
    </location>
</feature>
<keyword evidence="6 9" id="KW-0518">Myosin</keyword>
<keyword evidence="3 9" id="KW-0547">Nucleotide-binding</keyword>
<dbReference type="InterPro" id="IPR003593">
    <property type="entry name" value="AAA+_ATPase"/>
</dbReference>